<keyword evidence="1" id="KW-0560">Oxidoreductase</keyword>
<gene>
    <name evidence="1" type="ORF">HFP15_13795</name>
</gene>
<dbReference type="GO" id="GO:0051213">
    <property type="term" value="F:dioxygenase activity"/>
    <property type="evidence" value="ECO:0007669"/>
    <property type="project" value="UniProtKB-KW"/>
</dbReference>
<keyword evidence="1" id="KW-0223">Dioxygenase</keyword>
<reference evidence="1 2" key="1">
    <citation type="submission" date="2020-04" db="EMBL/GenBank/DDBJ databases">
        <title>Novel species.</title>
        <authorList>
            <person name="Teo W.F.A."/>
            <person name="Lipun K."/>
            <person name="Srisuk N."/>
            <person name="Duangmal K."/>
        </authorList>
    </citation>
    <scope>NUCLEOTIDE SEQUENCE [LARGE SCALE GENOMIC DNA]</scope>
    <source>
        <strain evidence="1 2">K13G38</strain>
    </source>
</reference>
<organism evidence="1 2">
    <name type="scientific">Amycolatopsis acididurans</name>
    <dbReference type="NCBI Taxonomy" id="2724524"/>
    <lineage>
        <taxon>Bacteria</taxon>
        <taxon>Bacillati</taxon>
        <taxon>Actinomycetota</taxon>
        <taxon>Actinomycetes</taxon>
        <taxon>Pseudonocardiales</taxon>
        <taxon>Pseudonocardiaceae</taxon>
        <taxon>Amycolatopsis</taxon>
    </lineage>
</organism>
<sequence>MLSDAEIDRFVTEGFVKVEGAFPAEVGQRCLDELWAATGCARDDPATWTEPVIRLGGFGTPPFVAAAGTGPLHEAFDQLVGAGAWEPLGGLGTFPVRFPVEGDPGDDGWHVEAGYSGEQGEYRVNARSRGRALLLLFLFSDVGPDDAPTRIRAGSHRDVPPLLSPHGEAGREWMDLCRDAVPASAHRPIAFATGSLGDVYVCHPFLVHAAQRHRGRVPRFVAQPPLLPRGPLSPDRPVVRAMAA</sequence>
<dbReference type="Gene3D" id="2.60.120.620">
    <property type="entry name" value="q2cbj1_9rhob like domain"/>
    <property type="match status" value="1"/>
</dbReference>
<proteinExistence type="predicted"/>
<protein>
    <submittedName>
        <fullName evidence="1">Phytanoyl-CoA dioxygenase</fullName>
    </submittedName>
</protein>
<dbReference type="EMBL" id="JAAXLS010000007">
    <property type="protein sequence ID" value="NKQ53955.1"/>
    <property type="molecule type" value="Genomic_DNA"/>
</dbReference>
<name>A0ABX1J2C9_9PSEU</name>
<dbReference type="SUPFAM" id="SSF51197">
    <property type="entry name" value="Clavaminate synthase-like"/>
    <property type="match status" value="1"/>
</dbReference>
<evidence type="ECO:0000313" key="2">
    <source>
        <dbReference type="Proteomes" id="UP000715441"/>
    </source>
</evidence>
<evidence type="ECO:0000313" key="1">
    <source>
        <dbReference type="EMBL" id="NKQ53955.1"/>
    </source>
</evidence>
<dbReference type="RefSeq" id="WP_168515384.1">
    <property type="nucleotide sequence ID" value="NZ_JAAXLS010000007.1"/>
</dbReference>
<accession>A0ABX1J2C9</accession>
<dbReference type="Proteomes" id="UP000715441">
    <property type="component" value="Unassembled WGS sequence"/>
</dbReference>
<keyword evidence="2" id="KW-1185">Reference proteome</keyword>
<comment type="caution">
    <text evidence="1">The sequence shown here is derived from an EMBL/GenBank/DDBJ whole genome shotgun (WGS) entry which is preliminary data.</text>
</comment>